<sequence>MSGFNQLLLGGGLKQSIVDDINSNKDTVQRITDYVQKGQGKHQAYERLANFTDFWGPRISGSKVLEDSITDMMNILRSENLDNVDGEPVKVPDWRRGTEWATMVSPREQDFEILALGSSVGTQNETGGTLEAEIIVVTSFEELESMNDADVLGKIVVFNQGWDGYGHGKPYRDLGASAAAKKGAAAALIQSVADFTLYTPHTGQQVYQDNTAQIPVACITIEDAEFLNRMSHRGPVKLQLHMEAVTYPEKDSYNIIAEIIGSEYPDQVVVIGAHIDSWDVGMGVMDDGGGVFITLQAMTILKRLGLTPKRTLRLVLWTAEEEGLIGAKAYFEAHKNESDNFVIVMESDGGTFTPRGIGFSGTDDARMMIEAVMKLLSDFTQGTGVGESGSSPDTGEWEAIGVPVGNLWNANENYFYYHHTHADSMTMMDADVLDLCTIVWTSAAYVFANTDQRIPREGESIGGTTALVPNCISITLAFCLMILLKSRHDL</sequence>
<dbReference type="InterPro" id="IPR007484">
    <property type="entry name" value="Peptidase_M28"/>
</dbReference>
<keyword evidence="8" id="KW-0121">Carboxypeptidase</keyword>
<dbReference type="Pfam" id="PF04389">
    <property type="entry name" value="Peptidase_M28"/>
    <property type="match status" value="1"/>
</dbReference>
<evidence type="ECO:0000256" key="2">
    <source>
        <dbReference type="ARBA" id="ARBA00004371"/>
    </source>
</evidence>
<protein>
    <recommendedName>
        <fullName evidence="6">Carboxypeptidase Q</fullName>
    </recommendedName>
    <alternativeName>
        <fullName evidence="21">Plasma glutamate carboxypeptidase</fullName>
    </alternativeName>
</protein>
<evidence type="ECO:0000313" key="24">
    <source>
        <dbReference type="EMBL" id="ELT96982.1"/>
    </source>
</evidence>
<dbReference type="Gene3D" id="3.50.30.30">
    <property type="match status" value="1"/>
</dbReference>
<evidence type="ECO:0000259" key="23">
    <source>
        <dbReference type="Pfam" id="PF04389"/>
    </source>
</evidence>
<accession>R7TTN8</accession>
<gene>
    <name evidence="24" type="ORF">CAPTEDRAFT_217179</name>
</gene>
<keyword evidence="19" id="KW-0458">Lysosome</keyword>
<organism evidence="24">
    <name type="scientific">Capitella teleta</name>
    <name type="common">Polychaete worm</name>
    <dbReference type="NCBI Taxonomy" id="283909"/>
    <lineage>
        <taxon>Eukaryota</taxon>
        <taxon>Metazoa</taxon>
        <taxon>Spiralia</taxon>
        <taxon>Lophotrochozoa</taxon>
        <taxon>Annelida</taxon>
        <taxon>Polychaeta</taxon>
        <taxon>Sedentaria</taxon>
        <taxon>Scolecida</taxon>
        <taxon>Capitellidae</taxon>
        <taxon>Capitella</taxon>
    </lineage>
</organism>
<dbReference type="PANTHER" id="PTHR12053">
    <property type="entry name" value="PROTEASE FAMILY M28 PLASMA GLUTAMATE CARBOXYPEPTIDASE-RELATED"/>
    <property type="match status" value="1"/>
</dbReference>
<dbReference type="GO" id="GO:0005794">
    <property type="term" value="C:Golgi apparatus"/>
    <property type="evidence" value="ECO:0007669"/>
    <property type="project" value="UniProtKB-SubCell"/>
</dbReference>
<evidence type="ECO:0000256" key="9">
    <source>
        <dbReference type="ARBA" id="ARBA00022670"/>
    </source>
</evidence>
<evidence type="ECO:0000256" key="19">
    <source>
        <dbReference type="ARBA" id="ARBA00023228"/>
    </source>
</evidence>
<dbReference type="EnsemblMetazoa" id="CapteT217179">
    <property type="protein sequence ID" value="CapteP217179"/>
    <property type="gene ID" value="CapteG217179"/>
</dbReference>
<dbReference type="EMBL" id="AMQN01011128">
    <property type="status" value="NOT_ANNOTATED_CDS"/>
    <property type="molecule type" value="Genomic_DNA"/>
</dbReference>
<evidence type="ECO:0000256" key="17">
    <source>
        <dbReference type="ARBA" id="ARBA00023145"/>
    </source>
</evidence>
<dbReference type="HOGENOM" id="CLU_033697_1_1_1"/>
<keyword evidence="12" id="KW-0378">Hydrolase</keyword>
<dbReference type="GO" id="GO:0043171">
    <property type="term" value="P:peptide catabolic process"/>
    <property type="evidence" value="ECO:0007669"/>
    <property type="project" value="TreeGrafter"/>
</dbReference>
<keyword evidence="13" id="KW-0256">Endoplasmic reticulum</keyword>
<reference evidence="24 26" key="2">
    <citation type="journal article" date="2013" name="Nature">
        <title>Insights into bilaterian evolution from three spiralian genomes.</title>
        <authorList>
            <person name="Simakov O."/>
            <person name="Marletaz F."/>
            <person name="Cho S.J."/>
            <person name="Edsinger-Gonzales E."/>
            <person name="Havlak P."/>
            <person name="Hellsten U."/>
            <person name="Kuo D.H."/>
            <person name="Larsson T."/>
            <person name="Lv J."/>
            <person name="Arendt D."/>
            <person name="Savage R."/>
            <person name="Osoegawa K."/>
            <person name="de Jong P."/>
            <person name="Grimwood J."/>
            <person name="Chapman J.A."/>
            <person name="Shapiro H."/>
            <person name="Aerts A."/>
            <person name="Otillar R.P."/>
            <person name="Terry A.Y."/>
            <person name="Boore J.L."/>
            <person name="Grigoriev I.V."/>
            <person name="Lindberg D.R."/>
            <person name="Seaver E.C."/>
            <person name="Weisblat D.A."/>
            <person name="Putnam N.H."/>
            <person name="Rokhsar D.S."/>
        </authorList>
    </citation>
    <scope>NUCLEOTIDE SEQUENCE</scope>
    <source>
        <strain evidence="24 26">I ESC-2004</strain>
    </source>
</reference>
<evidence type="ECO:0000313" key="26">
    <source>
        <dbReference type="Proteomes" id="UP000014760"/>
    </source>
</evidence>
<evidence type="ECO:0000256" key="4">
    <source>
        <dbReference type="ARBA" id="ARBA00004613"/>
    </source>
</evidence>
<comment type="subunit">
    <text evidence="20">Homodimer. The monomeric form is inactive while the homodimer is active.</text>
</comment>
<evidence type="ECO:0000256" key="21">
    <source>
        <dbReference type="ARBA" id="ARBA00033328"/>
    </source>
</evidence>
<evidence type="ECO:0000256" key="22">
    <source>
        <dbReference type="SAM" id="Phobius"/>
    </source>
</evidence>
<evidence type="ECO:0000256" key="13">
    <source>
        <dbReference type="ARBA" id="ARBA00022824"/>
    </source>
</evidence>
<evidence type="ECO:0000256" key="1">
    <source>
        <dbReference type="ARBA" id="ARBA00004240"/>
    </source>
</evidence>
<dbReference type="OMA" id="IVFYNRP"/>
<dbReference type="GO" id="GO:0006508">
    <property type="term" value="P:proteolysis"/>
    <property type="evidence" value="ECO:0007669"/>
    <property type="project" value="UniProtKB-KW"/>
</dbReference>
<dbReference type="OrthoDB" id="10013407at2759"/>
<dbReference type="GO" id="GO:0004180">
    <property type="term" value="F:carboxypeptidase activity"/>
    <property type="evidence" value="ECO:0007669"/>
    <property type="project" value="UniProtKB-KW"/>
</dbReference>
<name>R7TTN8_CAPTE</name>
<dbReference type="GO" id="GO:0005764">
    <property type="term" value="C:lysosome"/>
    <property type="evidence" value="ECO:0007669"/>
    <property type="project" value="UniProtKB-SubCell"/>
</dbReference>
<keyword evidence="14" id="KW-0862">Zinc</keyword>
<evidence type="ECO:0000256" key="3">
    <source>
        <dbReference type="ARBA" id="ARBA00004555"/>
    </source>
</evidence>
<keyword evidence="15" id="KW-0333">Golgi apparatus</keyword>
<dbReference type="AlphaFoldDB" id="R7TTN8"/>
<keyword evidence="26" id="KW-1185">Reference proteome</keyword>
<dbReference type="Gene3D" id="3.40.630.10">
    <property type="entry name" value="Zn peptidases"/>
    <property type="match status" value="1"/>
</dbReference>
<evidence type="ECO:0000256" key="8">
    <source>
        <dbReference type="ARBA" id="ARBA00022645"/>
    </source>
</evidence>
<dbReference type="GO" id="GO:0005783">
    <property type="term" value="C:endoplasmic reticulum"/>
    <property type="evidence" value="ECO:0007669"/>
    <property type="project" value="UniProtKB-SubCell"/>
</dbReference>
<evidence type="ECO:0000256" key="7">
    <source>
        <dbReference type="ARBA" id="ARBA00022525"/>
    </source>
</evidence>
<keyword evidence="22" id="KW-0812">Transmembrane</keyword>
<dbReference type="SUPFAM" id="SSF53187">
    <property type="entry name" value="Zn-dependent exopeptidases"/>
    <property type="match status" value="1"/>
</dbReference>
<dbReference type="GO" id="GO:0070573">
    <property type="term" value="F:metallodipeptidase activity"/>
    <property type="evidence" value="ECO:0007669"/>
    <property type="project" value="InterPro"/>
</dbReference>
<keyword evidence="10" id="KW-0479">Metal-binding</keyword>
<keyword evidence="22" id="KW-1133">Transmembrane helix</keyword>
<evidence type="ECO:0000256" key="12">
    <source>
        <dbReference type="ARBA" id="ARBA00022801"/>
    </source>
</evidence>
<comment type="similarity">
    <text evidence="5">Belongs to the peptidase M28 family.</text>
</comment>
<reference evidence="25" key="3">
    <citation type="submission" date="2015-06" db="UniProtKB">
        <authorList>
            <consortium name="EnsemblMetazoa"/>
        </authorList>
    </citation>
    <scope>IDENTIFICATION</scope>
</reference>
<evidence type="ECO:0000256" key="10">
    <source>
        <dbReference type="ARBA" id="ARBA00022723"/>
    </source>
</evidence>
<keyword evidence="18" id="KW-0325">Glycoprotein</keyword>
<keyword evidence="16" id="KW-0482">Metalloprotease</keyword>
<evidence type="ECO:0000256" key="15">
    <source>
        <dbReference type="ARBA" id="ARBA00023034"/>
    </source>
</evidence>
<feature type="domain" description="Peptidase M28" evidence="23">
    <location>
        <begin position="254"/>
        <end position="440"/>
    </location>
</feature>
<dbReference type="InterPro" id="IPR039866">
    <property type="entry name" value="CPQ"/>
</dbReference>
<evidence type="ECO:0000256" key="16">
    <source>
        <dbReference type="ARBA" id="ARBA00023049"/>
    </source>
</evidence>
<comment type="subcellular location">
    <subcellularLocation>
        <location evidence="1">Endoplasmic reticulum</location>
    </subcellularLocation>
    <subcellularLocation>
        <location evidence="3">Golgi apparatus</location>
    </subcellularLocation>
    <subcellularLocation>
        <location evidence="2">Lysosome</location>
    </subcellularLocation>
    <subcellularLocation>
        <location evidence="4">Secreted</location>
    </subcellularLocation>
</comment>
<dbReference type="MEROPS" id="M28.014"/>
<keyword evidence="22" id="KW-0472">Membrane</keyword>
<dbReference type="GO" id="GO:0046872">
    <property type="term" value="F:metal ion binding"/>
    <property type="evidence" value="ECO:0007669"/>
    <property type="project" value="UniProtKB-KW"/>
</dbReference>
<proteinExistence type="inferred from homology"/>
<evidence type="ECO:0000313" key="25">
    <source>
        <dbReference type="EnsemblMetazoa" id="CapteP217179"/>
    </source>
</evidence>
<evidence type="ECO:0000256" key="20">
    <source>
        <dbReference type="ARBA" id="ARBA00025833"/>
    </source>
</evidence>
<dbReference type="PANTHER" id="PTHR12053:SF3">
    <property type="entry name" value="CARBOXYPEPTIDASE Q"/>
    <property type="match status" value="1"/>
</dbReference>
<evidence type="ECO:0000256" key="6">
    <source>
        <dbReference type="ARBA" id="ARBA00014116"/>
    </source>
</evidence>
<evidence type="ECO:0000256" key="5">
    <source>
        <dbReference type="ARBA" id="ARBA00010918"/>
    </source>
</evidence>
<keyword evidence="11" id="KW-0732">Signal</keyword>
<evidence type="ECO:0000256" key="18">
    <source>
        <dbReference type="ARBA" id="ARBA00023180"/>
    </source>
</evidence>
<keyword evidence="17" id="KW-0865">Zymogen</keyword>
<evidence type="ECO:0000256" key="14">
    <source>
        <dbReference type="ARBA" id="ARBA00022833"/>
    </source>
</evidence>
<dbReference type="GO" id="GO:0005615">
    <property type="term" value="C:extracellular space"/>
    <property type="evidence" value="ECO:0007669"/>
    <property type="project" value="TreeGrafter"/>
</dbReference>
<dbReference type="EMBL" id="KB308705">
    <property type="protein sequence ID" value="ELT96982.1"/>
    <property type="molecule type" value="Genomic_DNA"/>
</dbReference>
<keyword evidence="7" id="KW-0964">Secreted</keyword>
<evidence type="ECO:0000256" key="11">
    <source>
        <dbReference type="ARBA" id="ARBA00022729"/>
    </source>
</evidence>
<feature type="transmembrane region" description="Helical" evidence="22">
    <location>
        <begin position="466"/>
        <end position="484"/>
    </location>
</feature>
<dbReference type="Proteomes" id="UP000014760">
    <property type="component" value="Unassembled WGS sequence"/>
</dbReference>
<dbReference type="STRING" id="283909.R7TTN8"/>
<reference evidence="26" key="1">
    <citation type="submission" date="2012-12" db="EMBL/GenBank/DDBJ databases">
        <authorList>
            <person name="Hellsten U."/>
            <person name="Grimwood J."/>
            <person name="Chapman J.A."/>
            <person name="Shapiro H."/>
            <person name="Aerts A."/>
            <person name="Otillar R.P."/>
            <person name="Terry A.Y."/>
            <person name="Boore J.L."/>
            <person name="Simakov O."/>
            <person name="Marletaz F."/>
            <person name="Cho S.-J."/>
            <person name="Edsinger-Gonzales E."/>
            <person name="Havlak P."/>
            <person name="Kuo D.-H."/>
            <person name="Larsson T."/>
            <person name="Lv J."/>
            <person name="Arendt D."/>
            <person name="Savage R."/>
            <person name="Osoegawa K."/>
            <person name="de Jong P."/>
            <person name="Lindberg D.R."/>
            <person name="Seaver E.C."/>
            <person name="Weisblat D.A."/>
            <person name="Putnam N.H."/>
            <person name="Grigoriev I.V."/>
            <person name="Rokhsar D.S."/>
        </authorList>
    </citation>
    <scope>NUCLEOTIDE SEQUENCE</scope>
    <source>
        <strain evidence="26">I ESC-2004</strain>
    </source>
</reference>
<keyword evidence="9" id="KW-0645">Protease</keyword>